<dbReference type="Proteomes" id="UP000288805">
    <property type="component" value="Unassembled WGS sequence"/>
</dbReference>
<sequence length="81" mass="9110">MAIPPSPILPSRSRSVRCADERQALFNRIAPVYDNLLEFGAAPDMEKNGGIMERGQEGRQCVGFVLWKWGFGISTIRKSWV</sequence>
<organism evidence="1 2">
    <name type="scientific">Vitis vinifera</name>
    <name type="common">Grape</name>
    <dbReference type="NCBI Taxonomy" id="29760"/>
    <lineage>
        <taxon>Eukaryota</taxon>
        <taxon>Viridiplantae</taxon>
        <taxon>Streptophyta</taxon>
        <taxon>Embryophyta</taxon>
        <taxon>Tracheophyta</taxon>
        <taxon>Spermatophyta</taxon>
        <taxon>Magnoliopsida</taxon>
        <taxon>eudicotyledons</taxon>
        <taxon>Gunneridae</taxon>
        <taxon>Pentapetalae</taxon>
        <taxon>rosids</taxon>
        <taxon>Vitales</taxon>
        <taxon>Vitaceae</taxon>
        <taxon>Viteae</taxon>
        <taxon>Vitis</taxon>
    </lineage>
</organism>
<protein>
    <submittedName>
        <fullName evidence="1">Uncharacterized protein</fullName>
    </submittedName>
</protein>
<comment type="caution">
    <text evidence="1">The sequence shown here is derived from an EMBL/GenBank/DDBJ whole genome shotgun (WGS) entry which is preliminary data.</text>
</comment>
<accession>A0A438J634</accession>
<proteinExistence type="predicted"/>
<evidence type="ECO:0000313" key="1">
    <source>
        <dbReference type="EMBL" id="RVX04423.1"/>
    </source>
</evidence>
<dbReference type="AlphaFoldDB" id="A0A438J634"/>
<evidence type="ECO:0000313" key="2">
    <source>
        <dbReference type="Proteomes" id="UP000288805"/>
    </source>
</evidence>
<dbReference type="EMBL" id="QGNW01000061">
    <property type="protein sequence ID" value="RVX04423.1"/>
    <property type="molecule type" value="Genomic_DNA"/>
</dbReference>
<gene>
    <name evidence="1" type="ORF">CK203_018546</name>
</gene>
<reference evidence="1 2" key="1">
    <citation type="journal article" date="2018" name="PLoS Genet.">
        <title>Population sequencing reveals clonal diversity and ancestral inbreeding in the grapevine cultivar Chardonnay.</title>
        <authorList>
            <person name="Roach M.J."/>
            <person name="Johnson D.L."/>
            <person name="Bohlmann J."/>
            <person name="van Vuuren H.J."/>
            <person name="Jones S.J."/>
            <person name="Pretorius I.S."/>
            <person name="Schmidt S.A."/>
            <person name="Borneman A.R."/>
        </authorList>
    </citation>
    <scope>NUCLEOTIDE SEQUENCE [LARGE SCALE GENOMIC DNA]</scope>
    <source>
        <strain evidence="2">cv. Chardonnay</strain>
        <tissue evidence="1">Leaf</tissue>
    </source>
</reference>
<name>A0A438J634_VITVI</name>